<dbReference type="PANTHER" id="PTHR11699">
    <property type="entry name" value="ALDEHYDE DEHYDROGENASE-RELATED"/>
    <property type="match status" value="1"/>
</dbReference>
<comment type="similarity">
    <text evidence="1 6">Belongs to the aldehyde dehydrogenase family.</text>
</comment>
<evidence type="ECO:0000313" key="9">
    <source>
        <dbReference type="Proteomes" id="UP000001294"/>
    </source>
</evidence>
<dbReference type="CDD" id="cd07106">
    <property type="entry name" value="ALDH_AldA-AAD23400"/>
    <property type="match status" value="1"/>
</dbReference>
<dbReference type="GO" id="GO:0004029">
    <property type="term" value="F:aldehyde dehydrogenase (NAD+) activity"/>
    <property type="evidence" value="ECO:0007669"/>
    <property type="project" value="UniProtKB-EC"/>
</dbReference>
<dbReference type="SUPFAM" id="SSF53720">
    <property type="entry name" value="ALDH-like"/>
    <property type="match status" value="1"/>
</dbReference>
<dbReference type="PROSITE" id="PS00687">
    <property type="entry name" value="ALDEHYDE_DEHYDR_GLU"/>
    <property type="match status" value="1"/>
</dbReference>
<comment type="catalytic activity">
    <reaction evidence="4">
        <text>an aldehyde + NAD(+) + H2O = a carboxylate + NADH + 2 H(+)</text>
        <dbReference type="Rhea" id="RHEA:16185"/>
        <dbReference type="ChEBI" id="CHEBI:15377"/>
        <dbReference type="ChEBI" id="CHEBI:15378"/>
        <dbReference type="ChEBI" id="CHEBI:17478"/>
        <dbReference type="ChEBI" id="CHEBI:29067"/>
        <dbReference type="ChEBI" id="CHEBI:57540"/>
        <dbReference type="ChEBI" id="CHEBI:57945"/>
        <dbReference type="EC" id="1.2.1.3"/>
    </reaction>
</comment>
<evidence type="ECO:0000256" key="4">
    <source>
        <dbReference type="ARBA" id="ARBA00049194"/>
    </source>
</evidence>
<reference evidence="9" key="1">
    <citation type="journal article" date="2015" name="Genome Announc.">
        <title>Genome sequence of the AIDS-associated pathogen Penicillium marneffei (ATCC18224) and its near taxonomic relative Talaromyces stipitatus (ATCC10500).</title>
        <authorList>
            <person name="Nierman W.C."/>
            <person name="Fedorova-Abrams N.D."/>
            <person name="Andrianopoulos A."/>
        </authorList>
    </citation>
    <scope>NUCLEOTIDE SEQUENCE [LARGE SCALE GENOMIC DNA]</scope>
    <source>
        <strain evidence="9">ATCC 18224 / CBS 334.59 / QM 7333</strain>
    </source>
</reference>
<dbReference type="OrthoDB" id="310895at2759"/>
<keyword evidence="2 6" id="KW-0560">Oxidoreductase</keyword>
<dbReference type="InterPro" id="IPR015590">
    <property type="entry name" value="Aldehyde_DH_dom"/>
</dbReference>
<dbReference type="InterPro" id="IPR044086">
    <property type="entry name" value="LUC3-like"/>
</dbReference>
<dbReference type="Proteomes" id="UP000001294">
    <property type="component" value="Unassembled WGS sequence"/>
</dbReference>
<dbReference type="InterPro" id="IPR016162">
    <property type="entry name" value="Ald_DH_N"/>
</dbReference>
<feature type="domain" description="Aldehyde dehydrogenase" evidence="7">
    <location>
        <begin position="26"/>
        <end position="468"/>
    </location>
</feature>
<dbReference type="PROSITE" id="PS00070">
    <property type="entry name" value="ALDEHYDE_DEHYDR_CYS"/>
    <property type="match status" value="1"/>
</dbReference>
<name>B6QKR5_TALMQ</name>
<dbReference type="AlphaFoldDB" id="B6QKR5"/>
<evidence type="ECO:0000313" key="8">
    <source>
        <dbReference type="EMBL" id="EEA21692.1"/>
    </source>
</evidence>
<dbReference type="EMBL" id="DS995903">
    <property type="protein sequence ID" value="EEA21692.1"/>
    <property type="molecule type" value="Genomic_DNA"/>
</dbReference>
<evidence type="ECO:0000256" key="6">
    <source>
        <dbReference type="RuleBase" id="RU003345"/>
    </source>
</evidence>
<dbReference type="InterPro" id="IPR029510">
    <property type="entry name" value="Ald_DH_CS_GLU"/>
</dbReference>
<dbReference type="STRING" id="441960.B6QKR5"/>
<proteinExistence type="inferred from homology"/>
<evidence type="ECO:0000259" key="7">
    <source>
        <dbReference type="Pfam" id="PF00171"/>
    </source>
</evidence>
<evidence type="ECO:0000256" key="5">
    <source>
        <dbReference type="PROSITE-ProRule" id="PRU10007"/>
    </source>
</evidence>
<accession>B6QKR5</accession>
<dbReference type="Pfam" id="PF00171">
    <property type="entry name" value="Aldedh"/>
    <property type="match status" value="1"/>
</dbReference>
<protein>
    <recommendedName>
        <fullName evidence="3">aldehyde dehydrogenase (NAD(+))</fullName>
        <ecNumber evidence="3">1.2.1.3</ecNumber>
    </recommendedName>
</protein>
<dbReference type="EC" id="1.2.1.3" evidence="3"/>
<dbReference type="PhylomeDB" id="B6QKR5"/>
<feature type="active site" evidence="5">
    <location>
        <position position="246"/>
    </location>
</feature>
<dbReference type="InterPro" id="IPR016161">
    <property type="entry name" value="Ald_DH/histidinol_DH"/>
</dbReference>
<evidence type="ECO:0000256" key="3">
    <source>
        <dbReference type="ARBA" id="ARBA00024226"/>
    </source>
</evidence>
<dbReference type="FunFam" id="3.40.605.10:FF:000007">
    <property type="entry name" value="NAD/NADP-dependent betaine aldehyde dehydrogenase"/>
    <property type="match status" value="1"/>
</dbReference>
<dbReference type="InterPro" id="IPR016160">
    <property type="entry name" value="Ald_DH_CS_CYS"/>
</dbReference>
<dbReference type="FunFam" id="3.40.309.10:FF:000009">
    <property type="entry name" value="Aldehyde dehydrogenase A"/>
    <property type="match status" value="1"/>
</dbReference>
<gene>
    <name evidence="8" type="ORF">PMAA_054880</name>
</gene>
<evidence type="ECO:0000256" key="2">
    <source>
        <dbReference type="ARBA" id="ARBA00023002"/>
    </source>
</evidence>
<sequence>MGFSIHTDFHNTIDGRLPIAQECRYAINPATGEPNEPVPISTPDDVEMAMAAAKKASISWGKVPFEERRRCLLEFSKAIESHRDEFASLLTREQGKPLSLAGIEVTSALRWFQAFSECDLKDTIIKDDEHRKIVCRYTPLGVAVGIIPWNFPFALACAKLGPAVLAGNPMIMKPSPFTPYTCLKLSELAQDFFPPGVVQALSGDDRLGPWLTSHPIPEKISFTGSTVTGKKVMEAAAGTMKRVTLELGGNDPAIVCADVDIEQTAKKVANLSFLNSGQICLAIKRIYVHESIHDQFLEAMVNHVKTLKVGEGNEEGVFMGPIQNCMQYERVKGFLETGKAENWTIATPSPTVNDRPGYFINPTIIDRPADDSRIVTEEPFGPIVPLLTWTHEDDVIRRANDTRMGLGASVWSRDLEQAGRISQSLEAGTVWINNHFDLDPSVPYGGHKESGMGLELGMSGLLAFCNTQFLYMNKSQ</sequence>
<organism evidence="8 9">
    <name type="scientific">Talaromyces marneffei (strain ATCC 18224 / CBS 334.59 / QM 7333)</name>
    <name type="common">Penicillium marneffei</name>
    <dbReference type="NCBI Taxonomy" id="441960"/>
    <lineage>
        <taxon>Eukaryota</taxon>
        <taxon>Fungi</taxon>
        <taxon>Dikarya</taxon>
        <taxon>Ascomycota</taxon>
        <taxon>Pezizomycotina</taxon>
        <taxon>Eurotiomycetes</taxon>
        <taxon>Eurotiomycetidae</taxon>
        <taxon>Eurotiales</taxon>
        <taxon>Trichocomaceae</taxon>
        <taxon>Talaromyces</taxon>
        <taxon>Talaromyces sect. Talaromyces</taxon>
    </lineage>
</organism>
<evidence type="ECO:0000256" key="1">
    <source>
        <dbReference type="ARBA" id="ARBA00009986"/>
    </source>
</evidence>
<dbReference type="InterPro" id="IPR016163">
    <property type="entry name" value="Ald_DH_C"/>
</dbReference>
<dbReference type="Gene3D" id="3.40.309.10">
    <property type="entry name" value="Aldehyde Dehydrogenase, Chain A, domain 2"/>
    <property type="match status" value="1"/>
</dbReference>
<dbReference type="Gene3D" id="3.40.605.10">
    <property type="entry name" value="Aldehyde Dehydrogenase, Chain A, domain 1"/>
    <property type="match status" value="1"/>
</dbReference>
<dbReference type="HOGENOM" id="CLU_005391_0_0_1"/>
<dbReference type="VEuPathDB" id="FungiDB:PMAA_054880"/>
<keyword evidence="9" id="KW-1185">Reference proteome</keyword>